<protein>
    <submittedName>
        <fullName evidence="2">Uncharacterized protein</fullName>
    </submittedName>
</protein>
<accession>A0A9P5UGN8</accession>
<sequence length="303" mass="31125">MSTSTPPTKIRSRLGAAVRRTSSVLSLTRPTTPGVSSSPKPTGRDRSASVASDSSSISRPSLDTSAQPSQPASTPSVIPSPIPESPAREDAANAEEVHDGLRGSKTGPTPLAQVIAAPTEPETAEAPTEPETAEASTEPETAEASTEPETAETVESDTSAPAIIGSANGPDTFTEEPDEIPLGSSKPTESAGDFPRDIPDAPTKGIEAVTQQTTASPNLEAAPSYFEIPVQPPAKPLTDSALQNEIVENTIGTIEDGEAGVSLDQTTPRPHGPADTENANVFYAFSEVLEVAPTPAQAGPTMV</sequence>
<evidence type="ECO:0000256" key="1">
    <source>
        <dbReference type="SAM" id="MobiDB-lite"/>
    </source>
</evidence>
<dbReference type="EMBL" id="JADNRY010000001">
    <property type="protein sequence ID" value="KAF9078601.1"/>
    <property type="molecule type" value="Genomic_DNA"/>
</dbReference>
<feature type="compositionally biased region" description="Low complexity" evidence="1">
    <location>
        <begin position="48"/>
        <end position="77"/>
    </location>
</feature>
<dbReference type="AlphaFoldDB" id="A0A9P5UGN8"/>
<evidence type="ECO:0000313" key="3">
    <source>
        <dbReference type="Proteomes" id="UP000772434"/>
    </source>
</evidence>
<dbReference type="OrthoDB" id="3050039at2759"/>
<feature type="compositionally biased region" description="Basic and acidic residues" evidence="1">
    <location>
        <begin position="86"/>
        <end position="102"/>
    </location>
</feature>
<keyword evidence="3" id="KW-1185">Reference proteome</keyword>
<organism evidence="2 3">
    <name type="scientific">Rhodocollybia butyracea</name>
    <dbReference type="NCBI Taxonomy" id="206335"/>
    <lineage>
        <taxon>Eukaryota</taxon>
        <taxon>Fungi</taxon>
        <taxon>Dikarya</taxon>
        <taxon>Basidiomycota</taxon>
        <taxon>Agaricomycotina</taxon>
        <taxon>Agaricomycetes</taxon>
        <taxon>Agaricomycetidae</taxon>
        <taxon>Agaricales</taxon>
        <taxon>Marasmiineae</taxon>
        <taxon>Omphalotaceae</taxon>
        <taxon>Rhodocollybia</taxon>
    </lineage>
</organism>
<evidence type="ECO:0000313" key="2">
    <source>
        <dbReference type="EMBL" id="KAF9078601.1"/>
    </source>
</evidence>
<name>A0A9P5UGN8_9AGAR</name>
<dbReference type="Proteomes" id="UP000772434">
    <property type="component" value="Unassembled WGS sequence"/>
</dbReference>
<reference evidence="2" key="1">
    <citation type="submission" date="2020-11" db="EMBL/GenBank/DDBJ databases">
        <authorList>
            <consortium name="DOE Joint Genome Institute"/>
            <person name="Ahrendt S."/>
            <person name="Riley R."/>
            <person name="Andreopoulos W."/>
            <person name="Labutti K."/>
            <person name="Pangilinan J."/>
            <person name="Ruiz-Duenas F.J."/>
            <person name="Barrasa J.M."/>
            <person name="Sanchez-Garcia M."/>
            <person name="Camarero S."/>
            <person name="Miyauchi S."/>
            <person name="Serrano A."/>
            <person name="Linde D."/>
            <person name="Babiker R."/>
            <person name="Drula E."/>
            <person name="Ayuso-Fernandez I."/>
            <person name="Pacheco R."/>
            <person name="Padilla G."/>
            <person name="Ferreira P."/>
            <person name="Barriuso J."/>
            <person name="Kellner H."/>
            <person name="Castanera R."/>
            <person name="Alfaro M."/>
            <person name="Ramirez L."/>
            <person name="Pisabarro A.G."/>
            <person name="Kuo A."/>
            <person name="Tritt A."/>
            <person name="Lipzen A."/>
            <person name="He G."/>
            <person name="Yan M."/>
            <person name="Ng V."/>
            <person name="Cullen D."/>
            <person name="Martin F."/>
            <person name="Rosso M.-N."/>
            <person name="Henrissat B."/>
            <person name="Hibbett D."/>
            <person name="Martinez A.T."/>
            <person name="Grigoriev I.V."/>
        </authorList>
    </citation>
    <scope>NUCLEOTIDE SEQUENCE</scope>
    <source>
        <strain evidence="2">AH 40177</strain>
    </source>
</reference>
<comment type="caution">
    <text evidence="2">The sequence shown here is derived from an EMBL/GenBank/DDBJ whole genome shotgun (WGS) entry which is preliminary data.</text>
</comment>
<feature type="compositionally biased region" description="Low complexity" evidence="1">
    <location>
        <begin position="116"/>
        <end position="148"/>
    </location>
</feature>
<feature type="region of interest" description="Disordered" evidence="1">
    <location>
        <begin position="1"/>
        <end position="202"/>
    </location>
</feature>
<gene>
    <name evidence="2" type="ORF">BDP27DRAFT_1412562</name>
</gene>
<feature type="region of interest" description="Disordered" evidence="1">
    <location>
        <begin position="252"/>
        <end position="277"/>
    </location>
</feature>
<feature type="compositionally biased region" description="Polar residues" evidence="1">
    <location>
        <begin position="20"/>
        <end position="40"/>
    </location>
</feature>
<proteinExistence type="predicted"/>